<comment type="pathway">
    <text evidence="3">Hormone biosynthesis.</text>
</comment>
<dbReference type="InterPro" id="IPR036922">
    <property type="entry name" value="Rieske_2Fe-2S_sf"/>
</dbReference>
<organism evidence="18 19">
    <name type="scientific">Sorangium atrum</name>
    <dbReference type="NCBI Taxonomy" id="2995308"/>
    <lineage>
        <taxon>Bacteria</taxon>
        <taxon>Pseudomonadati</taxon>
        <taxon>Myxococcota</taxon>
        <taxon>Polyangia</taxon>
        <taxon>Polyangiales</taxon>
        <taxon>Polyangiaceae</taxon>
        <taxon>Sorangium</taxon>
    </lineage>
</organism>
<dbReference type="PANTHER" id="PTHR21266:SF32">
    <property type="entry name" value="CHOLESTEROL 7-DESATURASE NVD"/>
    <property type="match status" value="1"/>
</dbReference>
<keyword evidence="18" id="KW-0223">Dioxygenase</keyword>
<evidence type="ECO:0000256" key="12">
    <source>
        <dbReference type="ARBA" id="ARBA00025712"/>
    </source>
</evidence>
<evidence type="ECO:0000256" key="6">
    <source>
        <dbReference type="ARBA" id="ARBA00022723"/>
    </source>
</evidence>
<comment type="cofactor">
    <cofactor evidence="1">
        <name>Fe cation</name>
        <dbReference type="ChEBI" id="CHEBI:24875"/>
    </cofactor>
</comment>
<sequence>MTQRFPFSPYPTGWYRVAYTDELRVGQVVPLQYFGKALVLFRTTDGRAHVLDAHCPHLGAHLGIGGTVVGETIRCPFHGWRFDGSGRCSHDVPCAKVPGWTVEEINGVIFAYHDVHGKAPSWHVPPHPELHSADWTRMRVIGRWRVRTHVQELNENGVDLAHYTVVHGVAFERTLDDSVETDGPLLTFRMTPRYRQKILSSFLPAARGSLEIRYYGLGTAYARVHVESVVKVAFTVMTLLTPIDDDHVDIHMTMSMRKLWSPLATRWMFSQLSRQSVAALTEDVPILENKIYRSAPLYGKGDGQIARFRRWATQFYAETENERKAVADGER</sequence>
<evidence type="ECO:0000256" key="15">
    <source>
        <dbReference type="ARBA" id="ARBA00047853"/>
    </source>
</evidence>
<dbReference type="CDD" id="cd03469">
    <property type="entry name" value="Rieske_RO_Alpha_N"/>
    <property type="match status" value="1"/>
</dbReference>
<dbReference type="InterPro" id="IPR017941">
    <property type="entry name" value="Rieske_2Fe-2S"/>
</dbReference>
<dbReference type="Gene3D" id="3.90.380.10">
    <property type="entry name" value="Naphthalene 1,2-dioxygenase Alpha Subunit, Chain A, domain 1"/>
    <property type="match status" value="1"/>
</dbReference>
<comment type="catalytic activity">
    <reaction evidence="16">
        <text>cholesterol + NADPH + O2 + H(+) = 7-dehydrocholesterol + NADP(+) + 2 H2O</text>
        <dbReference type="Rhea" id="RHEA:45024"/>
        <dbReference type="ChEBI" id="CHEBI:15377"/>
        <dbReference type="ChEBI" id="CHEBI:15378"/>
        <dbReference type="ChEBI" id="CHEBI:15379"/>
        <dbReference type="ChEBI" id="CHEBI:16113"/>
        <dbReference type="ChEBI" id="CHEBI:17759"/>
        <dbReference type="ChEBI" id="CHEBI:57783"/>
        <dbReference type="ChEBI" id="CHEBI:58349"/>
        <dbReference type="EC" id="1.14.19.21"/>
    </reaction>
    <physiologicalReaction direction="left-to-right" evidence="16">
        <dbReference type="Rhea" id="RHEA:45025"/>
    </physiologicalReaction>
</comment>
<comment type="catalytic activity">
    <reaction evidence="15">
        <text>cholesterol + NADH + O2 + H(+) = 7-dehydrocholesterol + NAD(+) + 2 H2O</text>
        <dbReference type="Rhea" id="RHEA:51644"/>
        <dbReference type="ChEBI" id="CHEBI:15377"/>
        <dbReference type="ChEBI" id="CHEBI:15378"/>
        <dbReference type="ChEBI" id="CHEBI:15379"/>
        <dbReference type="ChEBI" id="CHEBI:16113"/>
        <dbReference type="ChEBI" id="CHEBI:17759"/>
        <dbReference type="ChEBI" id="CHEBI:57540"/>
        <dbReference type="ChEBI" id="CHEBI:57945"/>
        <dbReference type="EC" id="1.14.19.21"/>
    </reaction>
    <physiologicalReaction direction="left-to-right" evidence="15">
        <dbReference type="Rhea" id="RHEA:51645"/>
    </physiologicalReaction>
</comment>
<gene>
    <name evidence="18" type="ORF">POL72_45650</name>
</gene>
<proteinExistence type="inferred from homology"/>
<protein>
    <recommendedName>
        <fullName evidence="14">cholesterol 7-desaturase</fullName>
        <ecNumber evidence="14">1.14.19.21</ecNumber>
    </recommendedName>
</protein>
<evidence type="ECO:0000256" key="8">
    <source>
        <dbReference type="ARBA" id="ARBA00023002"/>
    </source>
</evidence>
<comment type="pathway">
    <text evidence="12">Steroid hormone biosynthesis; dafachronic acid biosynthesis.</text>
</comment>
<dbReference type="EMBL" id="JAQNDK010000006">
    <property type="protein sequence ID" value="MDC0685085.1"/>
    <property type="molecule type" value="Genomic_DNA"/>
</dbReference>
<evidence type="ECO:0000313" key="19">
    <source>
        <dbReference type="Proteomes" id="UP001217485"/>
    </source>
</evidence>
<evidence type="ECO:0000259" key="17">
    <source>
        <dbReference type="PROSITE" id="PS51296"/>
    </source>
</evidence>
<keyword evidence="11" id="KW-0472">Membrane</keyword>
<dbReference type="Proteomes" id="UP001217485">
    <property type="component" value="Unassembled WGS sequence"/>
</dbReference>
<evidence type="ECO:0000256" key="5">
    <source>
        <dbReference type="ARBA" id="ARBA00022714"/>
    </source>
</evidence>
<evidence type="ECO:0000256" key="16">
    <source>
        <dbReference type="ARBA" id="ARBA00049548"/>
    </source>
</evidence>
<dbReference type="PANTHER" id="PTHR21266">
    <property type="entry name" value="IRON-SULFUR DOMAIN CONTAINING PROTEIN"/>
    <property type="match status" value="1"/>
</dbReference>
<keyword evidence="19" id="KW-1185">Reference proteome</keyword>
<evidence type="ECO:0000256" key="11">
    <source>
        <dbReference type="ARBA" id="ARBA00023136"/>
    </source>
</evidence>
<dbReference type="SUPFAM" id="SSF55961">
    <property type="entry name" value="Bet v1-like"/>
    <property type="match status" value="1"/>
</dbReference>
<dbReference type="InterPro" id="IPR045605">
    <property type="entry name" value="KshA-like_C"/>
</dbReference>
<dbReference type="GO" id="GO:0051213">
    <property type="term" value="F:dioxygenase activity"/>
    <property type="evidence" value="ECO:0007669"/>
    <property type="project" value="UniProtKB-KW"/>
</dbReference>
<comment type="subcellular location">
    <subcellularLocation>
        <location evidence="2">Membrane</location>
    </subcellularLocation>
</comment>
<evidence type="ECO:0000256" key="7">
    <source>
        <dbReference type="ARBA" id="ARBA00022989"/>
    </source>
</evidence>
<evidence type="ECO:0000256" key="2">
    <source>
        <dbReference type="ARBA" id="ARBA00004370"/>
    </source>
</evidence>
<accession>A0ABT5CFA8</accession>
<evidence type="ECO:0000256" key="14">
    <source>
        <dbReference type="ARBA" id="ARBA00026095"/>
    </source>
</evidence>
<dbReference type="Pfam" id="PF19298">
    <property type="entry name" value="KshA_C"/>
    <property type="match status" value="1"/>
</dbReference>
<evidence type="ECO:0000256" key="4">
    <source>
        <dbReference type="ARBA" id="ARBA00022692"/>
    </source>
</evidence>
<dbReference type="RefSeq" id="WP_272103196.1">
    <property type="nucleotide sequence ID" value="NZ_JAQNDK010000006.1"/>
</dbReference>
<keyword evidence="5" id="KW-0001">2Fe-2S</keyword>
<comment type="similarity">
    <text evidence="13">Belongs to the cholesterol 7-desaturase family.</text>
</comment>
<keyword evidence="7" id="KW-1133">Transmembrane helix</keyword>
<evidence type="ECO:0000256" key="9">
    <source>
        <dbReference type="ARBA" id="ARBA00023004"/>
    </source>
</evidence>
<feature type="domain" description="Rieske" evidence="17">
    <location>
        <begin position="14"/>
        <end position="111"/>
    </location>
</feature>
<evidence type="ECO:0000256" key="13">
    <source>
        <dbReference type="ARBA" id="ARBA00025729"/>
    </source>
</evidence>
<evidence type="ECO:0000256" key="1">
    <source>
        <dbReference type="ARBA" id="ARBA00001962"/>
    </source>
</evidence>
<dbReference type="Pfam" id="PF00355">
    <property type="entry name" value="Rieske"/>
    <property type="match status" value="1"/>
</dbReference>
<keyword evidence="4" id="KW-0812">Transmembrane</keyword>
<reference evidence="18 19" key="1">
    <citation type="submission" date="2023-01" db="EMBL/GenBank/DDBJ databases">
        <title>Minimal conservation of predation-associated metabolite biosynthetic gene clusters underscores biosynthetic potential of Myxococcota including descriptions for ten novel species: Archangium lansinium sp. nov., Myxococcus landrumus sp. nov., Nannocystis bai.</title>
        <authorList>
            <person name="Ahearne A."/>
            <person name="Stevens C."/>
            <person name="Dowd S."/>
        </authorList>
    </citation>
    <scope>NUCLEOTIDE SEQUENCE [LARGE SCALE GENOMIC DNA]</scope>
    <source>
        <strain evidence="18 19">WIWO2</strain>
    </source>
</reference>
<dbReference type="EC" id="1.14.19.21" evidence="14"/>
<comment type="caution">
    <text evidence="18">The sequence shown here is derived from an EMBL/GenBank/DDBJ whole genome shotgun (WGS) entry which is preliminary data.</text>
</comment>
<dbReference type="PROSITE" id="PS51296">
    <property type="entry name" value="RIESKE"/>
    <property type="match status" value="1"/>
</dbReference>
<keyword evidence="8" id="KW-0560">Oxidoreductase</keyword>
<keyword evidence="9" id="KW-0408">Iron</keyword>
<keyword evidence="6" id="KW-0479">Metal-binding</keyword>
<keyword evidence="10" id="KW-0411">Iron-sulfur</keyword>
<dbReference type="SUPFAM" id="SSF50022">
    <property type="entry name" value="ISP domain"/>
    <property type="match status" value="1"/>
</dbReference>
<evidence type="ECO:0000313" key="18">
    <source>
        <dbReference type="EMBL" id="MDC0685085.1"/>
    </source>
</evidence>
<dbReference type="Gene3D" id="2.102.10.10">
    <property type="entry name" value="Rieske [2Fe-2S] iron-sulphur domain"/>
    <property type="match status" value="1"/>
</dbReference>
<name>A0ABT5CFA8_9BACT</name>
<evidence type="ECO:0000256" key="3">
    <source>
        <dbReference type="ARBA" id="ARBA00004972"/>
    </source>
</evidence>
<dbReference type="InterPro" id="IPR050584">
    <property type="entry name" value="Cholesterol_7-desaturase"/>
</dbReference>
<evidence type="ECO:0000256" key="10">
    <source>
        <dbReference type="ARBA" id="ARBA00023014"/>
    </source>
</evidence>